<dbReference type="OrthoDB" id="3742485at2759"/>
<dbReference type="AlphaFoldDB" id="A0A0R0LVX9"/>
<evidence type="ECO:0000313" key="1">
    <source>
        <dbReference type="EMBL" id="KRH93533.1"/>
    </source>
</evidence>
<dbReference type="VEuPathDB" id="MicrosporidiaDB:M153_7960003938"/>
<name>A0A0R0LVX9_9MICR</name>
<keyword evidence="2" id="KW-1185">Reference proteome</keyword>
<feature type="non-terminal residue" evidence="1">
    <location>
        <position position="1"/>
    </location>
</feature>
<protein>
    <submittedName>
        <fullName evidence="1">Uncharacterized protein</fullName>
    </submittedName>
</protein>
<comment type="caution">
    <text evidence="1">The sequence shown here is derived from an EMBL/GenBank/DDBJ whole genome shotgun (WGS) entry which is preliminary data.</text>
</comment>
<dbReference type="Proteomes" id="UP000051530">
    <property type="component" value="Unassembled WGS sequence"/>
</dbReference>
<gene>
    <name evidence="1" type="ORF">M153_7960003938</name>
</gene>
<proteinExistence type="predicted"/>
<reference evidence="1 2" key="1">
    <citation type="submission" date="2015-07" db="EMBL/GenBank/DDBJ databases">
        <title>The genome of Pseudoloma neurophilia, a relevant intracellular parasite of the zebrafish.</title>
        <authorList>
            <person name="Ndikumana S."/>
            <person name="Pelin A."/>
            <person name="Sanders J."/>
            <person name="Corradi N."/>
        </authorList>
    </citation>
    <scope>NUCLEOTIDE SEQUENCE [LARGE SCALE GENOMIC DNA]</scope>
    <source>
        <strain evidence="1 2">MK1</strain>
    </source>
</reference>
<dbReference type="EMBL" id="LGUB01000304">
    <property type="protein sequence ID" value="KRH93533.1"/>
    <property type="molecule type" value="Genomic_DNA"/>
</dbReference>
<evidence type="ECO:0000313" key="2">
    <source>
        <dbReference type="Proteomes" id="UP000051530"/>
    </source>
</evidence>
<organism evidence="1 2">
    <name type="scientific">Pseudoloma neurophilia</name>
    <dbReference type="NCBI Taxonomy" id="146866"/>
    <lineage>
        <taxon>Eukaryota</taxon>
        <taxon>Fungi</taxon>
        <taxon>Fungi incertae sedis</taxon>
        <taxon>Microsporidia</taxon>
        <taxon>Pseudoloma</taxon>
    </lineage>
</organism>
<sequence length="68" mass="7347">LSHDGLNPAHVPCLWVNNPTLRHSCMAMIGRADIEESKSTVAFCARVPQASYPSGNFSVTYATTAAWP</sequence>
<accession>A0A0R0LVX9</accession>